<evidence type="ECO:0000256" key="22">
    <source>
        <dbReference type="SAM" id="Phobius"/>
    </source>
</evidence>
<evidence type="ECO:0000256" key="10">
    <source>
        <dbReference type="ARBA" id="ARBA00022989"/>
    </source>
</evidence>
<comment type="pathway">
    <text evidence="2">Cell wall biogenesis; peptidoglycan biosynthesis.</text>
</comment>
<keyword evidence="6" id="KW-0808">Transferase</keyword>
<keyword evidence="9" id="KW-0573">Peptidoglycan synthesis</keyword>
<proteinExistence type="inferred from homology"/>
<gene>
    <name evidence="23" type="primary">ftsW</name>
    <name evidence="23" type="ORF">WMW72_28865</name>
</gene>
<evidence type="ECO:0000256" key="4">
    <source>
        <dbReference type="ARBA" id="ARBA00022618"/>
    </source>
</evidence>
<dbReference type="PANTHER" id="PTHR30474:SF2">
    <property type="entry name" value="PEPTIDOGLYCAN GLYCOSYLTRANSFERASE FTSW-RELATED"/>
    <property type="match status" value="1"/>
</dbReference>
<comment type="caution">
    <text evidence="23">The sequence shown here is derived from an EMBL/GenBank/DDBJ whole genome shotgun (WGS) entry which is preliminary data.</text>
</comment>
<comment type="catalytic activity">
    <reaction evidence="20">
        <text>[GlcNAc-(1-&gt;4)-Mur2Ac(oyl-L-Ala-gamma-D-Glu-L-Lys-D-Ala-D-Ala)](n)-di-trans,octa-cis-undecaprenyl diphosphate + beta-D-GlcNAc-(1-&gt;4)-Mur2Ac(oyl-L-Ala-gamma-D-Glu-L-Lys-D-Ala-D-Ala)-di-trans,octa-cis-undecaprenyl diphosphate = [GlcNAc-(1-&gt;4)-Mur2Ac(oyl-L-Ala-gamma-D-Glu-L-Lys-D-Ala-D-Ala)](n+1)-di-trans,octa-cis-undecaprenyl diphosphate + di-trans,octa-cis-undecaprenyl diphosphate + H(+)</text>
        <dbReference type="Rhea" id="RHEA:23708"/>
        <dbReference type="Rhea" id="RHEA-COMP:9602"/>
        <dbReference type="Rhea" id="RHEA-COMP:9603"/>
        <dbReference type="ChEBI" id="CHEBI:15378"/>
        <dbReference type="ChEBI" id="CHEBI:58405"/>
        <dbReference type="ChEBI" id="CHEBI:60033"/>
        <dbReference type="ChEBI" id="CHEBI:78435"/>
        <dbReference type="EC" id="2.4.99.28"/>
    </reaction>
</comment>
<name>A0ABU9DUK3_9BACL</name>
<reference evidence="23 24" key="1">
    <citation type="submission" date="2024-04" db="EMBL/GenBank/DDBJ databases">
        <title>draft genome sequnece of Paenibacillus filicis.</title>
        <authorList>
            <person name="Kim D.-U."/>
        </authorList>
    </citation>
    <scope>NUCLEOTIDE SEQUENCE [LARGE SCALE GENOMIC DNA]</scope>
    <source>
        <strain evidence="23 24">KACC14197</strain>
    </source>
</reference>
<keyword evidence="11 22" id="KW-0472">Membrane</keyword>
<feature type="transmembrane region" description="Helical" evidence="22">
    <location>
        <begin position="110"/>
        <end position="126"/>
    </location>
</feature>
<feature type="transmembrane region" description="Helical" evidence="22">
    <location>
        <begin position="12"/>
        <end position="33"/>
    </location>
</feature>
<feature type="transmembrane region" description="Helical" evidence="22">
    <location>
        <begin position="266"/>
        <end position="292"/>
    </location>
</feature>
<keyword evidence="3" id="KW-1003">Cell membrane</keyword>
<evidence type="ECO:0000313" key="23">
    <source>
        <dbReference type="EMBL" id="MEK8131926.1"/>
    </source>
</evidence>
<feature type="transmembrane region" description="Helical" evidence="22">
    <location>
        <begin position="183"/>
        <end position="203"/>
    </location>
</feature>
<dbReference type="Pfam" id="PF01098">
    <property type="entry name" value="FTSW_RODA_SPOVE"/>
    <property type="match status" value="1"/>
</dbReference>
<dbReference type="InterPro" id="IPR001182">
    <property type="entry name" value="FtsW/RodA"/>
</dbReference>
<evidence type="ECO:0000256" key="21">
    <source>
        <dbReference type="ARBA" id="ARBA00049966"/>
    </source>
</evidence>
<keyword evidence="12" id="KW-0131">Cell cycle</keyword>
<comment type="similarity">
    <text evidence="16">Belongs to the SEDS family. FtsW subfamily.</text>
</comment>
<feature type="transmembrane region" description="Helical" evidence="22">
    <location>
        <begin position="138"/>
        <end position="154"/>
    </location>
</feature>
<keyword evidence="7 22" id="KW-0812">Transmembrane</keyword>
<evidence type="ECO:0000256" key="17">
    <source>
        <dbReference type="ARBA" id="ARBA00041185"/>
    </source>
</evidence>
<comment type="subcellular location">
    <subcellularLocation>
        <location evidence="1">Cell membrane</location>
        <topology evidence="1">Multi-pass membrane protein</topology>
    </subcellularLocation>
</comment>
<keyword evidence="4" id="KW-0132">Cell division</keyword>
<protein>
    <recommendedName>
        <fullName evidence="17">Probable peptidoglycan glycosyltransferase FtsW</fullName>
        <ecNumber evidence="19">2.4.99.28</ecNumber>
    </recommendedName>
    <alternativeName>
        <fullName evidence="18">Cell division protein FtsW</fullName>
    </alternativeName>
    <alternativeName>
        <fullName evidence="15">Cell wall polymerase</fullName>
    </alternativeName>
    <alternativeName>
        <fullName evidence="14">Peptidoglycan polymerase</fullName>
    </alternativeName>
</protein>
<keyword evidence="8" id="KW-0133">Cell shape</keyword>
<dbReference type="NCBIfam" id="TIGR02614">
    <property type="entry name" value="ftsW"/>
    <property type="match status" value="1"/>
</dbReference>
<dbReference type="EMBL" id="JBBPCC010000025">
    <property type="protein sequence ID" value="MEK8131926.1"/>
    <property type="molecule type" value="Genomic_DNA"/>
</dbReference>
<evidence type="ECO:0000256" key="9">
    <source>
        <dbReference type="ARBA" id="ARBA00022984"/>
    </source>
</evidence>
<keyword evidence="13" id="KW-0961">Cell wall biogenesis/degradation</keyword>
<dbReference type="EC" id="2.4.99.28" evidence="19"/>
<evidence type="ECO:0000256" key="7">
    <source>
        <dbReference type="ARBA" id="ARBA00022692"/>
    </source>
</evidence>
<evidence type="ECO:0000256" key="5">
    <source>
        <dbReference type="ARBA" id="ARBA00022676"/>
    </source>
</evidence>
<feature type="transmembrane region" description="Helical" evidence="22">
    <location>
        <begin position="343"/>
        <end position="362"/>
    </location>
</feature>
<evidence type="ECO:0000256" key="18">
    <source>
        <dbReference type="ARBA" id="ARBA00041418"/>
    </source>
</evidence>
<keyword evidence="5" id="KW-0328">Glycosyltransferase</keyword>
<evidence type="ECO:0000256" key="6">
    <source>
        <dbReference type="ARBA" id="ARBA00022679"/>
    </source>
</evidence>
<evidence type="ECO:0000256" key="15">
    <source>
        <dbReference type="ARBA" id="ARBA00033270"/>
    </source>
</evidence>
<comment type="function">
    <text evidence="21">Peptidoglycan polymerase that is essential for cell division.</text>
</comment>
<feature type="transmembrane region" description="Helical" evidence="22">
    <location>
        <begin position="160"/>
        <end position="178"/>
    </location>
</feature>
<evidence type="ECO:0000256" key="12">
    <source>
        <dbReference type="ARBA" id="ARBA00023306"/>
    </source>
</evidence>
<evidence type="ECO:0000256" key="16">
    <source>
        <dbReference type="ARBA" id="ARBA00038053"/>
    </source>
</evidence>
<evidence type="ECO:0000256" key="3">
    <source>
        <dbReference type="ARBA" id="ARBA00022475"/>
    </source>
</evidence>
<keyword evidence="10 22" id="KW-1133">Transmembrane helix</keyword>
<evidence type="ECO:0000256" key="13">
    <source>
        <dbReference type="ARBA" id="ARBA00023316"/>
    </source>
</evidence>
<evidence type="ECO:0000256" key="14">
    <source>
        <dbReference type="ARBA" id="ARBA00032370"/>
    </source>
</evidence>
<dbReference type="InterPro" id="IPR013437">
    <property type="entry name" value="FtsW"/>
</dbReference>
<dbReference type="PANTHER" id="PTHR30474">
    <property type="entry name" value="CELL CYCLE PROTEIN"/>
    <property type="match status" value="1"/>
</dbReference>
<organism evidence="23 24">
    <name type="scientific">Paenibacillus filicis</name>
    <dbReference type="NCBI Taxonomy" id="669464"/>
    <lineage>
        <taxon>Bacteria</taxon>
        <taxon>Bacillati</taxon>
        <taxon>Bacillota</taxon>
        <taxon>Bacilli</taxon>
        <taxon>Bacillales</taxon>
        <taxon>Paenibacillaceae</taxon>
        <taxon>Paenibacillus</taxon>
    </lineage>
</organism>
<accession>A0ABU9DUK3</accession>
<dbReference type="Proteomes" id="UP001469365">
    <property type="component" value="Unassembled WGS sequence"/>
</dbReference>
<feature type="transmembrane region" description="Helical" evidence="22">
    <location>
        <begin position="70"/>
        <end position="90"/>
    </location>
</feature>
<evidence type="ECO:0000256" key="2">
    <source>
        <dbReference type="ARBA" id="ARBA00004752"/>
    </source>
</evidence>
<evidence type="ECO:0000256" key="11">
    <source>
        <dbReference type="ARBA" id="ARBA00023136"/>
    </source>
</evidence>
<evidence type="ECO:0000313" key="24">
    <source>
        <dbReference type="Proteomes" id="UP001469365"/>
    </source>
</evidence>
<evidence type="ECO:0000256" key="19">
    <source>
        <dbReference type="ARBA" id="ARBA00044770"/>
    </source>
</evidence>
<feature type="transmembrane region" description="Helical" evidence="22">
    <location>
        <begin position="304"/>
        <end position="323"/>
    </location>
</feature>
<sequence>MSAPRRGTPDFLLLFLTFLLVCFGLAFVFSASVAEKDPWSMVISQGSKVVIGTFIMFFCMNVDFRKFQKWVAPFLTLAIVLLMLVPIIGIEINRAKSWLNLGPLGTFQPTEFAKLAVIMYLASLISKKGDKIQDFKRGLVPPLLVVGFICLLIMQQPDLGSTMILVMGAALVIIVGGASFKHIATLGIGGFMAMCVIAIVYFLKTNGESYRVGRFTTYLNPFADAKGEGYQIVQSLFAFGHGGLTGAGFGQSIQKLHYLPLAYNDFIFAVIGEELGFIGTSLFLLVYLLFLLRGLIVALRCQELFGMLTGVGIVGMIGIQAFINVGGVTNTIPMTGVTLPLISYGGTSIMMTLMSLGILLSISREQNVPAKEPQQRVHGRKRAV</sequence>
<keyword evidence="24" id="KW-1185">Reference proteome</keyword>
<evidence type="ECO:0000256" key="1">
    <source>
        <dbReference type="ARBA" id="ARBA00004651"/>
    </source>
</evidence>
<feature type="transmembrane region" description="Helical" evidence="22">
    <location>
        <begin position="39"/>
        <end position="58"/>
    </location>
</feature>
<evidence type="ECO:0000256" key="8">
    <source>
        <dbReference type="ARBA" id="ARBA00022960"/>
    </source>
</evidence>
<evidence type="ECO:0000256" key="20">
    <source>
        <dbReference type="ARBA" id="ARBA00049902"/>
    </source>
</evidence>
<dbReference type="RefSeq" id="WP_341419060.1">
    <property type="nucleotide sequence ID" value="NZ_JBBPCC010000025.1"/>
</dbReference>